<proteinExistence type="predicted"/>
<organism evidence="2 3">
    <name type="scientific">Pleuronectes platessa</name>
    <name type="common">European plaice</name>
    <dbReference type="NCBI Taxonomy" id="8262"/>
    <lineage>
        <taxon>Eukaryota</taxon>
        <taxon>Metazoa</taxon>
        <taxon>Chordata</taxon>
        <taxon>Craniata</taxon>
        <taxon>Vertebrata</taxon>
        <taxon>Euteleostomi</taxon>
        <taxon>Actinopterygii</taxon>
        <taxon>Neopterygii</taxon>
        <taxon>Teleostei</taxon>
        <taxon>Neoteleostei</taxon>
        <taxon>Acanthomorphata</taxon>
        <taxon>Carangaria</taxon>
        <taxon>Pleuronectiformes</taxon>
        <taxon>Pleuronectoidei</taxon>
        <taxon>Pleuronectidae</taxon>
        <taxon>Pleuronectes</taxon>
    </lineage>
</organism>
<dbReference type="AlphaFoldDB" id="A0A9N7VUG4"/>
<sequence length="121" mass="12958">MTEGRPPPTSCGVLYLPTGSGPRPIKDRLLLLHGRDIPNNLSAPVGCVGFWSGSWSMMSLTVQNVNCDGREDSGTCPGSRADGSVAVQGQRPGGRKHKFRWAAAWPIRGQTSALDVEQDPE</sequence>
<gene>
    <name evidence="2" type="ORF">PLEPLA_LOCUS45222</name>
</gene>
<dbReference type="Proteomes" id="UP001153269">
    <property type="component" value="Unassembled WGS sequence"/>
</dbReference>
<evidence type="ECO:0000256" key="1">
    <source>
        <dbReference type="SAM" id="MobiDB-lite"/>
    </source>
</evidence>
<name>A0A9N7VUG4_PLEPL</name>
<evidence type="ECO:0000313" key="2">
    <source>
        <dbReference type="EMBL" id="CAB1457398.1"/>
    </source>
</evidence>
<protein>
    <submittedName>
        <fullName evidence="2">Uncharacterized protein</fullName>
    </submittedName>
</protein>
<dbReference type="EMBL" id="CADEAL010004339">
    <property type="protein sequence ID" value="CAB1457398.1"/>
    <property type="molecule type" value="Genomic_DNA"/>
</dbReference>
<keyword evidence="3" id="KW-1185">Reference proteome</keyword>
<reference evidence="2" key="1">
    <citation type="submission" date="2020-03" db="EMBL/GenBank/DDBJ databases">
        <authorList>
            <person name="Weist P."/>
        </authorList>
    </citation>
    <scope>NUCLEOTIDE SEQUENCE</scope>
</reference>
<comment type="caution">
    <text evidence="2">The sequence shown here is derived from an EMBL/GenBank/DDBJ whole genome shotgun (WGS) entry which is preliminary data.</text>
</comment>
<accession>A0A9N7VUG4</accession>
<feature type="region of interest" description="Disordered" evidence="1">
    <location>
        <begin position="70"/>
        <end position="95"/>
    </location>
</feature>
<evidence type="ECO:0000313" key="3">
    <source>
        <dbReference type="Proteomes" id="UP001153269"/>
    </source>
</evidence>